<accession>A0A9X1DC16</accession>
<gene>
    <name evidence="1" type="ORF">KK488_09100</name>
</gene>
<organism evidence="1 2">
    <name type="scientific">Sphingobium nicotianae</name>
    <dbReference type="NCBI Taxonomy" id="2782607"/>
    <lineage>
        <taxon>Bacteria</taxon>
        <taxon>Pseudomonadati</taxon>
        <taxon>Pseudomonadota</taxon>
        <taxon>Alphaproteobacteria</taxon>
        <taxon>Sphingomonadales</taxon>
        <taxon>Sphingomonadaceae</taxon>
        <taxon>Sphingobium</taxon>
    </lineage>
</organism>
<name>A0A9X1DC16_9SPHN</name>
<dbReference type="AlphaFoldDB" id="A0A9X1DC16"/>
<dbReference type="RefSeq" id="WP_214622849.1">
    <property type="nucleotide sequence ID" value="NZ_JAHGAW010000005.1"/>
</dbReference>
<protein>
    <recommendedName>
        <fullName evidence="3">PepSY domain-containing protein</fullName>
    </recommendedName>
</protein>
<sequence>MMFRFTLPIMGGLLALTGADMPASAQRFQRGEDQQDARKAMLDGQVMPFSVIKRRVEREMDEATYVGVAPPPREGIYRMQFLRKDGKVVWVDVDGKTGNIIARTR</sequence>
<dbReference type="EMBL" id="JAHGAW010000005">
    <property type="protein sequence ID" value="MBT2187100.1"/>
    <property type="molecule type" value="Genomic_DNA"/>
</dbReference>
<proteinExistence type="predicted"/>
<evidence type="ECO:0000313" key="2">
    <source>
        <dbReference type="Proteomes" id="UP001138757"/>
    </source>
</evidence>
<evidence type="ECO:0000313" key="1">
    <source>
        <dbReference type="EMBL" id="MBT2187100.1"/>
    </source>
</evidence>
<dbReference type="Proteomes" id="UP001138757">
    <property type="component" value="Unassembled WGS sequence"/>
</dbReference>
<keyword evidence="2" id="KW-1185">Reference proteome</keyword>
<evidence type="ECO:0008006" key="3">
    <source>
        <dbReference type="Google" id="ProtNLM"/>
    </source>
</evidence>
<comment type="caution">
    <text evidence="1">The sequence shown here is derived from an EMBL/GenBank/DDBJ whole genome shotgun (WGS) entry which is preliminary data.</text>
</comment>
<reference evidence="1" key="1">
    <citation type="submission" date="2021-05" db="EMBL/GenBank/DDBJ databases">
        <title>Genome of Sphingobium sp. strain.</title>
        <authorList>
            <person name="Fan R."/>
        </authorList>
    </citation>
    <scope>NUCLEOTIDE SEQUENCE</scope>
    <source>
        <strain evidence="1">H33</strain>
    </source>
</reference>